<evidence type="ECO:0000313" key="1">
    <source>
        <dbReference type="EMBL" id="KAJ8012270.1"/>
    </source>
</evidence>
<dbReference type="EMBL" id="CM055732">
    <property type="protein sequence ID" value="KAJ8012270.1"/>
    <property type="molecule type" value="Genomic_DNA"/>
</dbReference>
<reference evidence="1" key="1">
    <citation type="submission" date="2021-05" db="EMBL/GenBank/DDBJ databases">
        <authorList>
            <person name="Pan Q."/>
            <person name="Jouanno E."/>
            <person name="Zahm M."/>
            <person name="Klopp C."/>
            <person name="Cabau C."/>
            <person name="Louis A."/>
            <person name="Berthelot C."/>
            <person name="Parey E."/>
            <person name="Roest Crollius H."/>
            <person name="Montfort J."/>
            <person name="Robinson-Rechavi M."/>
            <person name="Bouchez O."/>
            <person name="Lampietro C."/>
            <person name="Lopez Roques C."/>
            <person name="Donnadieu C."/>
            <person name="Postlethwait J."/>
            <person name="Bobe J."/>
            <person name="Dillon D."/>
            <person name="Chandos A."/>
            <person name="von Hippel F."/>
            <person name="Guiguen Y."/>
        </authorList>
    </citation>
    <scope>NUCLEOTIDE SEQUENCE</scope>
    <source>
        <strain evidence="1">YG-Jan2019</strain>
    </source>
</reference>
<name>A0ACC2H958_DALPE</name>
<gene>
    <name evidence="1" type="ORF">DPEC_G00066930</name>
</gene>
<keyword evidence="2" id="KW-1185">Reference proteome</keyword>
<organism evidence="1 2">
    <name type="scientific">Dallia pectoralis</name>
    <name type="common">Alaska blackfish</name>
    <dbReference type="NCBI Taxonomy" id="75939"/>
    <lineage>
        <taxon>Eukaryota</taxon>
        <taxon>Metazoa</taxon>
        <taxon>Chordata</taxon>
        <taxon>Craniata</taxon>
        <taxon>Vertebrata</taxon>
        <taxon>Euteleostomi</taxon>
        <taxon>Actinopterygii</taxon>
        <taxon>Neopterygii</taxon>
        <taxon>Teleostei</taxon>
        <taxon>Protacanthopterygii</taxon>
        <taxon>Esociformes</taxon>
        <taxon>Umbridae</taxon>
        <taxon>Dallia</taxon>
    </lineage>
</organism>
<proteinExistence type="predicted"/>
<dbReference type="Proteomes" id="UP001157502">
    <property type="component" value="Chromosome 5"/>
</dbReference>
<comment type="caution">
    <text evidence="1">The sequence shown here is derived from an EMBL/GenBank/DDBJ whole genome shotgun (WGS) entry which is preliminary data.</text>
</comment>
<accession>A0ACC2H958</accession>
<protein>
    <submittedName>
        <fullName evidence="1">Uncharacterized protein</fullName>
    </submittedName>
</protein>
<evidence type="ECO:0000313" key="2">
    <source>
        <dbReference type="Proteomes" id="UP001157502"/>
    </source>
</evidence>
<sequence length="239" mass="25960">MNIENNLVLCALMILTSSSETKGQINSLPAVVTPVTLLPEGVSTAYQLFPLVNGDPEPEPSPTTQATLHIVATHRDSLLQTESVTAAGGRDDIMDDIMDDIRDDEGETSSTQPPPRVSTLIQTSVEPSNPAPSQPVSKEQIQTSRTGHVPAPANPPHQEDFPSELNIGDDDNGPPLPSTLDPLLASVVIVFIITTAVVSVVLFLKLRKRTSQPEFHRLQDLPMDDLMEDTPLSRYTYSY</sequence>